<sequence>MIVFDLACPAGHVFEAWFGSSTDYDDQQARGLVSCPLCGAGEVTKAVMAPFVGAKGNQQRSEPAVTTAPSPPTPPGPPPSPEQVKAMLATLAETQAKMLSGAAYVGKRFATEAREMHLGERDEAPIYGEVSIDEARALHDEGVPVAPLPFPVRAPGQDN</sequence>
<dbReference type="Proteomes" id="UP001220395">
    <property type="component" value="Chromosome"/>
</dbReference>
<feature type="compositionally biased region" description="Pro residues" evidence="1">
    <location>
        <begin position="69"/>
        <end position="81"/>
    </location>
</feature>
<evidence type="ECO:0000313" key="2">
    <source>
        <dbReference type="EMBL" id="WCT72130.1"/>
    </source>
</evidence>
<accession>A0ABY7TI71</accession>
<evidence type="ECO:0000256" key="1">
    <source>
        <dbReference type="SAM" id="MobiDB-lite"/>
    </source>
</evidence>
<evidence type="ECO:0000313" key="3">
    <source>
        <dbReference type="Proteomes" id="UP001220395"/>
    </source>
</evidence>
<gene>
    <name evidence="2" type="ORF">PQ455_10790</name>
</gene>
<organism evidence="2 3">
    <name type="scientific">Sphingomonas naphthae</name>
    <dbReference type="NCBI Taxonomy" id="1813468"/>
    <lineage>
        <taxon>Bacteria</taxon>
        <taxon>Pseudomonadati</taxon>
        <taxon>Pseudomonadota</taxon>
        <taxon>Alphaproteobacteria</taxon>
        <taxon>Sphingomonadales</taxon>
        <taxon>Sphingomonadaceae</taxon>
        <taxon>Sphingomonas</taxon>
    </lineage>
</organism>
<name>A0ABY7TI71_9SPHN</name>
<proteinExistence type="predicted"/>
<feature type="region of interest" description="Disordered" evidence="1">
    <location>
        <begin position="54"/>
        <end position="83"/>
    </location>
</feature>
<keyword evidence="3" id="KW-1185">Reference proteome</keyword>
<dbReference type="InterPro" id="IPR009562">
    <property type="entry name" value="DUF1178"/>
</dbReference>
<reference evidence="2 3" key="1">
    <citation type="submission" date="2023-02" db="EMBL/GenBank/DDBJ databases">
        <title>Genome sequence of Sphingomonas naphthae.</title>
        <authorList>
            <person name="Kim S."/>
            <person name="Heo J."/>
            <person name="Kwon S.-W."/>
        </authorList>
    </citation>
    <scope>NUCLEOTIDE SEQUENCE [LARGE SCALE GENOMIC DNA]</scope>
    <source>
        <strain evidence="2 3">KACC 18716</strain>
    </source>
</reference>
<dbReference type="Pfam" id="PF06676">
    <property type="entry name" value="DUF1178"/>
    <property type="match status" value="1"/>
</dbReference>
<dbReference type="RefSeq" id="WP_273686082.1">
    <property type="nucleotide sequence ID" value="NZ_CP117411.1"/>
</dbReference>
<protein>
    <submittedName>
        <fullName evidence="2">DUF1178 family protein</fullName>
    </submittedName>
</protein>
<dbReference type="EMBL" id="CP117411">
    <property type="protein sequence ID" value="WCT72130.1"/>
    <property type="molecule type" value="Genomic_DNA"/>
</dbReference>
<dbReference type="PIRSF" id="PIRSF032131">
    <property type="entry name" value="UCP032131"/>
    <property type="match status" value="1"/>
</dbReference>